<keyword evidence="12" id="KW-1185">Reference proteome</keyword>
<accession>A0AAR5PNY3</accession>
<comment type="similarity">
    <text evidence="10">Belongs to the insect chemoreceptor superfamily. Heteromeric odorant receptor channel (TC 1.A.69) family.</text>
</comment>
<evidence type="ECO:0000256" key="5">
    <source>
        <dbReference type="ARBA" id="ARBA00022725"/>
    </source>
</evidence>
<evidence type="ECO:0000313" key="12">
    <source>
        <dbReference type="Proteomes" id="UP000019118"/>
    </source>
</evidence>
<proteinExistence type="inferred from homology"/>
<keyword evidence="9 10" id="KW-0807">Transducer</keyword>
<feature type="transmembrane region" description="Helical" evidence="10">
    <location>
        <begin position="84"/>
        <end position="103"/>
    </location>
</feature>
<dbReference type="InterPro" id="IPR004117">
    <property type="entry name" value="7tm6_olfct_rcpt"/>
</dbReference>
<keyword evidence="7 10" id="KW-0472">Membrane</keyword>
<keyword evidence="8 10" id="KW-0675">Receptor</keyword>
<keyword evidence="5 10" id="KW-0552">Olfaction</keyword>
<evidence type="ECO:0000256" key="8">
    <source>
        <dbReference type="ARBA" id="ARBA00023170"/>
    </source>
</evidence>
<evidence type="ECO:0000313" key="11">
    <source>
        <dbReference type="EnsemblMetazoa" id="XP_019762725.1"/>
    </source>
</evidence>
<keyword evidence="2" id="KW-1003">Cell membrane</keyword>
<organism evidence="11 12">
    <name type="scientific">Dendroctonus ponderosae</name>
    <name type="common">Mountain pine beetle</name>
    <dbReference type="NCBI Taxonomy" id="77166"/>
    <lineage>
        <taxon>Eukaryota</taxon>
        <taxon>Metazoa</taxon>
        <taxon>Ecdysozoa</taxon>
        <taxon>Arthropoda</taxon>
        <taxon>Hexapoda</taxon>
        <taxon>Insecta</taxon>
        <taxon>Pterygota</taxon>
        <taxon>Neoptera</taxon>
        <taxon>Endopterygota</taxon>
        <taxon>Coleoptera</taxon>
        <taxon>Polyphaga</taxon>
        <taxon>Cucujiformia</taxon>
        <taxon>Curculionidae</taxon>
        <taxon>Scolytinae</taxon>
        <taxon>Dendroctonus</taxon>
    </lineage>
</organism>
<dbReference type="GO" id="GO:0005886">
    <property type="term" value="C:plasma membrane"/>
    <property type="evidence" value="ECO:0007669"/>
    <property type="project" value="UniProtKB-SubCell"/>
</dbReference>
<feature type="transmembrane region" description="Helical" evidence="10">
    <location>
        <begin position="147"/>
        <end position="168"/>
    </location>
</feature>
<protein>
    <recommendedName>
        <fullName evidence="10">Odorant receptor</fullName>
    </recommendedName>
</protein>
<reference evidence="12" key="1">
    <citation type="journal article" date="2013" name="Genome Biol.">
        <title>Draft genome of the mountain pine beetle, Dendroctonus ponderosae Hopkins, a major forest pest.</title>
        <authorList>
            <person name="Keeling C.I."/>
            <person name="Yuen M.M."/>
            <person name="Liao N.Y."/>
            <person name="Docking T.R."/>
            <person name="Chan S.K."/>
            <person name="Taylor G.A."/>
            <person name="Palmquist D.L."/>
            <person name="Jackman S.D."/>
            <person name="Nguyen A."/>
            <person name="Li M."/>
            <person name="Henderson H."/>
            <person name="Janes J.K."/>
            <person name="Zhao Y."/>
            <person name="Pandoh P."/>
            <person name="Moore R."/>
            <person name="Sperling F.A."/>
            <person name="Huber D.P."/>
            <person name="Birol I."/>
            <person name="Jones S.J."/>
            <person name="Bohlmann J."/>
        </authorList>
    </citation>
    <scope>NUCLEOTIDE SEQUENCE</scope>
</reference>
<comment type="caution">
    <text evidence="10">Lacks conserved residue(s) required for the propagation of feature annotation.</text>
</comment>
<feature type="transmembrane region" description="Helical" evidence="10">
    <location>
        <begin position="195"/>
        <end position="216"/>
    </location>
</feature>
<evidence type="ECO:0000256" key="3">
    <source>
        <dbReference type="ARBA" id="ARBA00022606"/>
    </source>
</evidence>
<evidence type="ECO:0000256" key="7">
    <source>
        <dbReference type="ARBA" id="ARBA00023136"/>
    </source>
</evidence>
<dbReference type="Proteomes" id="UP000019118">
    <property type="component" value="Unassembled WGS sequence"/>
</dbReference>
<evidence type="ECO:0000256" key="9">
    <source>
        <dbReference type="ARBA" id="ARBA00023224"/>
    </source>
</evidence>
<sequence length="406" mass="47228">MMRIFTDPLTMALIPRGNHLAFVATVCMCAGLYPANLLSANHSTAIAYRMYNNFLKLLMVLCFISSYTQLYILLSAQELRYEEIVKNISISLLLILMLLRQIFIRYSPDVARLLSLVGSAERLYGETEDFAVWRIAEKERLFFKRHFFAYVAVLCAICVEYMVIPFYYQEAGAQDATGISKPFLLSLWFPFDQHVFFIGLLVLSQVTTDALFFCLIRHPVVQLQMLQHYFQHFEHYSKRLEEQEEVEESVSYIRMFEKCIQMHWRVIEFLDLTNKNFSGMMLMDFVQSSFRITSICCVMGMSKSVDFMVLVFTLSLLTLTFVRECYIYFSGSQVIFLSCGLGDLAFETDWYRQSRHFKFMLQFFIQRTQKPLTLKIGPLADLSLGSLLSILRATYTYLTIVTGFDG</sequence>
<dbReference type="GO" id="GO:0007165">
    <property type="term" value="P:signal transduction"/>
    <property type="evidence" value="ECO:0007669"/>
    <property type="project" value="UniProtKB-KW"/>
</dbReference>
<dbReference type="EnsemblMetazoa" id="XM_019907166.1">
    <property type="protein sequence ID" value="XP_019762725.1"/>
    <property type="gene ID" value="LOC109539435"/>
</dbReference>
<evidence type="ECO:0000256" key="1">
    <source>
        <dbReference type="ARBA" id="ARBA00004651"/>
    </source>
</evidence>
<keyword evidence="4 10" id="KW-0812">Transmembrane</keyword>
<feature type="transmembrane region" description="Helical" evidence="10">
    <location>
        <begin position="53"/>
        <end position="72"/>
    </location>
</feature>
<keyword evidence="3 10" id="KW-0716">Sensory transduction</keyword>
<evidence type="ECO:0000256" key="4">
    <source>
        <dbReference type="ARBA" id="ARBA00022692"/>
    </source>
</evidence>
<dbReference type="PANTHER" id="PTHR21137:SF35">
    <property type="entry name" value="ODORANT RECEPTOR 19A-RELATED"/>
    <property type="match status" value="1"/>
</dbReference>
<evidence type="ECO:0000256" key="10">
    <source>
        <dbReference type="RuleBase" id="RU351113"/>
    </source>
</evidence>
<feature type="transmembrane region" description="Helical" evidence="10">
    <location>
        <begin position="20"/>
        <end position="41"/>
    </location>
</feature>
<keyword evidence="6 10" id="KW-1133">Transmembrane helix</keyword>
<evidence type="ECO:0000256" key="2">
    <source>
        <dbReference type="ARBA" id="ARBA00022475"/>
    </source>
</evidence>
<dbReference type="PANTHER" id="PTHR21137">
    <property type="entry name" value="ODORANT RECEPTOR"/>
    <property type="match status" value="1"/>
</dbReference>
<dbReference type="GO" id="GO:0004984">
    <property type="term" value="F:olfactory receptor activity"/>
    <property type="evidence" value="ECO:0007669"/>
    <property type="project" value="InterPro"/>
</dbReference>
<evidence type="ECO:0000256" key="6">
    <source>
        <dbReference type="ARBA" id="ARBA00022989"/>
    </source>
</evidence>
<dbReference type="GO" id="GO:0005549">
    <property type="term" value="F:odorant binding"/>
    <property type="evidence" value="ECO:0007669"/>
    <property type="project" value="InterPro"/>
</dbReference>
<comment type="subcellular location">
    <subcellularLocation>
        <location evidence="1 10">Cell membrane</location>
        <topology evidence="1 10">Multi-pass membrane protein</topology>
    </subcellularLocation>
</comment>
<dbReference type="AlphaFoldDB" id="A0AAR5PNY3"/>
<reference evidence="11" key="2">
    <citation type="submission" date="2024-08" db="UniProtKB">
        <authorList>
            <consortium name="EnsemblMetazoa"/>
        </authorList>
    </citation>
    <scope>IDENTIFICATION</scope>
</reference>
<dbReference type="Pfam" id="PF02949">
    <property type="entry name" value="7tm_6"/>
    <property type="match status" value="1"/>
</dbReference>
<name>A0AAR5PNY3_DENPD</name>